<dbReference type="GO" id="GO:0016787">
    <property type="term" value="F:hydrolase activity"/>
    <property type="evidence" value="ECO:0007669"/>
    <property type="project" value="UniProtKB-KW"/>
</dbReference>
<organism evidence="2 3">
    <name type="scientific">Halapricum desulfuricans</name>
    <dbReference type="NCBI Taxonomy" id="2841257"/>
    <lineage>
        <taxon>Archaea</taxon>
        <taxon>Methanobacteriati</taxon>
        <taxon>Methanobacteriota</taxon>
        <taxon>Stenosarchaea group</taxon>
        <taxon>Halobacteria</taxon>
        <taxon>Halobacteriales</taxon>
        <taxon>Haloarculaceae</taxon>
        <taxon>Halapricum</taxon>
    </lineage>
</organism>
<evidence type="ECO:0000313" key="2">
    <source>
        <dbReference type="EMBL" id="QSG15623.1"/>
    </source>
</evidence>
<reference evidence="2 3" key="1">
    <citation type="submission" date="2020-11" db="EMBL/GenBank/DDBJ databases">
        <title>Carbohydrate-dependent, anaerobic sulfur respiration: A novel catabolism in halophilic archaea.</title>
        <authorList>
            <person name="Sorokin D.Y."/>
            <person name="Messina E."/>
            <person name="Smedile F."/>
            <person name="La Cono V."/>
            <person name="Hallsworth J.E."/>
            <person name="Yakimov M.M."/>
        </authorList>
    </citation>
    <scope>NUCLEOTIDE SEQUENCE [LARGE SCALE GENOMIC DNA]</scope>
    <source>
        <strain evidence="2 3">HSR-Est</strain>
    </source>
</reference>
<keyword evidence="1" id="KW-1133">Transmembrane helix</keyword>
<keyword evidence="3" id="KW-1185">Reference proteome</keyword>
<evidence type="ECO:0000256" key="1">
    <source>
        <dbReference type="SAM" id="Phobius"/>
    </source>
</evidence>
<gene>
    <name evidence="2" type="ORF">HSEST_2107</name>
</gene>
<dbReference type="Proteomes" id="UP000663292">
    <property type="component" value="Chromosome"/>
</dbReference>
<feature type="transmembrane region" description="Helical" evidence="1">
    <location>
        <begin position="153"/>
        <end position="170"/>
    </location>
</feature>
<sequence length="213" mass="22734">MLPTHALAGMLLALPVLSVAPEFAGVALLAGVLGGSFPDFDMYVGHRKSLHYPVYYSALAVPSLFVAGLAPSVATVSAAVFLMGAAVHSVADVLGGGLELRPWEGSSERAVYDHYRKRWITPRRWISYDGSPGDLLLSYALAVPLLVALEGSFRWTVIAALTVASVYTAVRRYLPTLAITVLTVVGPWLPEPVRSSIPPRYCGPNLVASDLSD</sequence>
<dbReference type="AlphaFoldDB" id="A0A897NXZ9"/>
<protein>
    <submittedName>
        <fullName evidence="2">Putative membrane-bound metal-dependent hydrolase</fullName>
    </submittedName>
</protein>
<feature type="transmembrane region" description="Helical" evidence="1">
    <location>
        <begin position="53"/>
        <end position="82"/>
    </location>
</feature>
<evidence type="ECO:0000313" key="3">
    <source>
        <dbReference type="Proteomes" id="UP000663292"/>
    </source>
</evidence>
<feature type="transmembrane region" description="Helical" evidence="1">
    <location>
        <begin position="125"/>
        <end position="147"/>
    </location>
</feature>
<keyword evidence="1" id="KW-0812">Transmembrane</keyword>
<dbReference type="EMBL" id="CP064791">
    <property type="protein sequence ID" value="QSG15623.1"/>
    <property type="molecule type" value="Genomic_DNA"/>
</dbReference>
<keyword evidence="1" id="KW-0472">Membrane</keyword>
<keyword evidence="2" id="KW-0378">Hydrolase</keyword>
<name>A0A897NXZ9_9EURY</name>
<proteinExistence type="predicted"/>
<accession>A0A897NXZ9</accession>